<feature type="compositionally biased region" description="Basic and acidic residues" evidence="8">
    <location>
        <begin position="226"/>
        <end position="236"/>
    </location>
</feature>
<dbReference type="GO" id="GO:0000981">
    <property type="term" value="F:DNA-binding transcription factor activity, RNA polymerase II-specific"/>
    <property type="evidence" value="ECO:0007669"/>
    <property type="project" value="InterPro"/>
</dbReference>
<dbReference type="Gene3D" id="1.10.10.60">
    <property type="entry name" value="Homeodomain-like"/>
    <property type="match status" value="1"/>
</dbReference>
<proteinExistence type="evidence at transcript level"/>
<evidence type="ECO:0000256" key="3">
    <source>
        <dbReference type="ARBA" id="ARBA00023125"/>
    </source>
</evidence>
<organism evidence="10">
    <name type="scientific">Anneissia japonica</name>
    <dbReference type="NCBI Taxonomy" id="1529436"/>
    <lineage>
        <taxon>Eukaryota</taxon>
        <taxon>Metazoa</taxon>
        <taxon>Echinodermata</taxon>
        <taxon>Pelmatozoa</taxon>
        <taxon>Crinoidea</taxon>
        <taxon>Articulata</taxon>
        <taxon>Comatulida</taxon>
        <taxon>Comatulidae</taxon>
        <taxon>Comatulinae</taxon>
        <taxon>Anneissia</taxon>
    </lineage>
</organism>
<dbReference type="InterPro" id="IPR046333">
    <property type="entry name" value="HXA10/ABDB-like"/>
</dbReference>
<feature type="region of interest" description="Disordered" evidence="8">
    <location>
        <begin position="124"/>
        <end position="156"/>
    </location>
</feature>
<name>A0A510EAW9_9ECHI</name>
<comment type="similarity">
    <text evidence="2">Belongs to the Abd-B homeobox family.</text>
</comment>
<feature type="DNA-binding region" description="Homeobox" evidence="6">
    <location>
        <begin position="166"/>
        <end position="225"/>
    </location>
</feature>
<evidence type="ECO:0000256" key="6">
    <source>
        <dbReference type="PROSITE-ProRule" id="PRU00108"/>
    </source>
</evidence>
<dbReference type="GO" id="GO:0005634">
    <property type="term" value="C:nucleus"/>
    <property type="evidence" value="ECO:0007669"/>
    <property type="project" value="UniProtKB-SubCell"/>
</dbReference>
<accession>A0A510EAW9</accession>
<dbReference type="InterPro" id="IPR001356">
    <property type="entry name" value="HD"/>
</dbReference>
<dbReference type="PRINTS" id="PR00024">
    <property type="entry name" value="HOMEOBOX"/>
</dbReference>
<dbReference type="GO" id="GO:0000978">
    <property type="term" value="F:RNA polymerase II cis-regulatory region sequence-specific DNA binding"/>
    <property type="evidence" value="ECO:0007669"/>
    <property type="project" value="TreeGrafter"/>
</dbReference>
<evidence type="ECO:0000256" key="1">
    <source>
        <dbReference type="ARBA" id="ARBA00004123"/>
    </source>
</evidence>
<dbReference type="EMBL" id="LC462028">
    <property type="protein sequence ID" value="BBI41251.1"/>
    <property type="molecule type" value="mRNA"/>
</dbReference>
<sequence>MQQFETKIPNPQLEGLQHSSKPFHSYGAFYESAGNNNTHLPLPSNGSYVGFVGTFPYHGSGSCANAPTIPAYTSADTGPWPLHHSEKAHTFSHFNYHQSPYNSGSAFTSSPMGQNELSHMKSQFHSISHSPSQSSAALQRSGQTLQDSSANASGYNWMSPSTTIRTRKKRKPYTKYQTFELEKEFLYNMYLTRERRSHISRALNLSERQVKIWFQNRRMKLKKMRSREDGDRKQRDQNQQSIP</sequence>
<evidence type="ECO:0000259" key="9">
    <source>
        <dbReference type="PROSITE" id="PS50071"/>
    </source>
</evidence>
<comment type="subcellular location">
    <subcellularLocation>
        <location evidence="1 6 7">Nucleus</location>
    </subcellularLocation>
</comment>
<dbReference type="PANTHER" id="PTHR45874:SF4">
    <property type="entry name" value="HOMEOBOX PROTEIN ABDOMINAL-B"/>
    <property type="match status" value="1"/>
</dbReference>
<dbReference type="OrthoDB" id="6159439at2759"/>
<keyword evidence="4 6" id="KW-0371">Homeobox</keyword>
<feature type="domain" description="Homeobox" evidence="9">
    <location>
        <begin position="164"/>
        <end position="224"/>
    </location>
</feature>
<evidence type="ECO:0000313" key="10">
    <source>
        <dbReference type="EMBL" id="BBI41251.1"/>
    </source>
</evidence>
<dbReference type="InterPro" id="IPR017970">
    <property type="entry name" value="Homeobox_CS"/>
</dbReference>
<reference evidence="10" key="1">
    <citation type="submission" date="2019-02" db="EMBL/GenBank/DDBJ databases">
        <title>Pentameral and neural expression of multiple hox genes in a feather star Anneissia japonica.</title>
        <authorList>
            <person name="Tsurugaya T."/>
            <person name="Omori A."/>
            <person name="Kurokawa D."/>
            <person name="Kondo M."/>
            <person name="Akasaka K."/>
        </authorList>
    </citation>
    <scope>NUCLEOTIDE SEQUENCE</scope>
</reference>
<dbReference type="PROSITE" id="PS50071">
    <property type="entry name" value="HOMEOBOX_2"/>
    <property type="match status" value="1"/>
</dbReference>
<evidence type="ECO:0000256" key="2">
    <source>
        <dbReference type="ARBA" id="ARBA00006317"/>
    </source>
</evidence>
<dbReference type="SMART" id="SM00389">
    <property type="entry name" value="HOX"/>
    <property type="match status" value="1"/>
</dbReference>
<gene>
    <name evidence="10" type="primary">hox11</name>
    <name evidence="10" type="synonym">13a</name>
</gene>
<dbReference type="CDD" id="cd00086">
    <property type="entry name" value="homeodomain"/>
    <property type="match status" value="1"/>
</dbReference>
<keyword evidence="3 6" id="KW-0238">DNA-binding</keyword>
<dbReference type="InterPro" id="IPR020479">
    <property type="entry name" value="HD_metazoa"/>
</dbReference>
<protein>
    <submittedName>
        <fullName evidence="10">Transcription factor Hox11/13a</fullName>
    </submittedName>
</protein>
<dbReference type="SUPFAM" id="SSF46689">
    <property type="entry name" value="Homeodomain-like"/>
    <property type="match status" value="1"/>
</dbReference>
<dbReference type="AlphaFoldDB" id="A0A510EAW9"/>
<keyword evidence="5 6" id="KW-0539">Nucleus</keyword>
<feature type="compositionally biased region" description="Polar residues" evidence="8">
    <location>
        <begin position="136"/>
        <end position="156"/>
    </location>
</feature>
<evidence type="ECO:0000256" key="8">
    <source>
        <dbReference type="SAM" id="MobiDB-lite"/>
    </source>
</evidence>
<dbReference type="PROSITE" id="PS00027">
    <property type="entry name" value="HOMEOBOX_1"/>
    <property type="match status" value="1"/>
</dbReference>
<dbReference type="PANTHER" id="PTHR45874">
    <property type="entry name" value="HOMEOBOX PROTEIN ABDOMINAL-B"/>
    <property type="match status" value="1"/>
</dbReference>
<feature type="compositionally biased region" description="Low complexity" evidence="8">
    <location>
        <begin position="124"/>
        <end position="135"/>
    </location>
</feature>
<dbReference type="InterPro" id="IPR009057">
    <property type="entry name" value="Homeodomain-like_sf"/>
</dbReference>
<feature type="region of interest" description="Disordered" evidence="8">
    <location>
        <begin position="221"/>
        <end position="243"/>
    </location>
</feature>
<evidence type="ECO:0000256" key="5">
    <source>
        <dbReference type="ARBA" id="ARBA00023242"/>
    </source>
</evidence>
<evidence type="ECO:0000256" key="4">
    <source>
        <dbReference type="ARBA" id="ARBA00023155"/>
    </source>
</evidence>
<dbReference type="Pfam" id="PF00046">
    <property type="entry name" value="Homeodomain"/>
    <property type="match status" value="1"/>
</dbReference>
<evidence type="ECO:0000256" key="7">
    <source>
        <dbReference type="RuleBase" id="RU000682"/>
    </source>
</evidence>